<keyword evidence="2" id="KW-1185">Reference proteome</keyword>
<feature type="non-terminal residue" evidence="1">
    <location>
        <position position="250"/>
    </location>
</feature>
<dbReference type="EMBL" id="OV170228">
    <property type="protein sequence ID" value="CAH0729693.1"/>
    <property type="molecule type" value="Genomic_DNA"/>
</dbReference>
<evidence type="ECO:0000313" key="2">
    <source>
        <dbReference type="Proteomes" id="UP000838878"/>
    </source>
</evidence>
<name>A0A8J9V106_9NEOP</name>
<accession>A0A8J9V106</accession>
<evidence type="ECO:0008006" key="3">
    <source>
        <dbReference type="Google" id="ProtNLM"/>
    </source>
</evidence>
<organism evidence="1 2">
    <name type="scientific">Brenthis ino</name>
    <name type="common">lesser marbled fritillary</name>
    <dbReference type="NCBI Taxonomy" id="405034"/>
    <lineage>
        <taxon>Eukaryota</taxon>
        <taxon>Metazoa</taxon>
        <taxon>Ecdysozoa</taxon>
        <taxon>Arthropoda</taxon>
        <taxon>Hexapoda</taxon>
        <taxon>Insecta</taxon>
        <taxon>Pterygota</taxon>
        <taxon>Neoptera</taxon>
        <taxon>Endopterygota</taxon>
        <taxon>Lepidoptera</taxon>
        <taxon>Glossata</taxon>
        <taxon>Ditrysia</taxon>
        <taxon>Papilionoidea</taxon>
        <taxon>Nymphalidae</taxon>
        <taxon>Heliconiinae</taxon>
        <taxon>Argynnini</taxon>
        <taxon>Brenthis</taxon>
    </lineage>
</organism>
<dbReference type="OrthoDB" id="7466056at2759"/>
<gene>
    <name evidence="1" type="ORF">BINO364_LOCUS14750</name>
</gene>
<dbReference type="AlphaFoldDB" id="A0A8J9V106"/>
<proteinExistence type="predicted"/>
<dbReference type="Proteomes" id="UP000838878">
    <property type="component" value="Chromosome 8"/>
</dbReference>
<sequence>MQNIVLYQLLLVRTTQTKMFKLVVLCAFLAAVVAEPSATFVAPLAYSANFIAPATTTITNQASSVVHPLPNQIYSRFYQIPYSPVAHFIKKRSPGFLNTFIAPSSYIAHTPLATTYAAAPLATTYAGAHLAATYSAPIYTTAAHLIKKRSAPLIVPSTYIAPSYSTPLVTSTYTAAAPILSTPYFASAPFAYTHLIKKRSAPLLLTSYAAPAAYSHQSRIDVKSSPAAITSFAYSAPLSYASPIAISHVL</sequence>
<evidence type="ECO:0000313" key="1">
    <source>
        <dbReference type="EMBL" id="CAH0729693.1"/>
    </source>
</evidence>
<protein>
    <recommendedName>
        <fullName evidence="3">Cuticle protein</fullName>
    </recommendedName>
</protein>
<reference evidence="1" key="1">
    <citation type="submission" date="2021-12" db="EMBL/GenBank/DDBJ databases">
        <authorList>
            <person name="Martin H S."/>
        </authorList>
    </citation>
    <scope>NUCLEOTIDE SEQUENCE</scope>
</reference>